<sequence>MPVDDIVKEPEDLEPSSTQHLRAVLTFERGIQLTGINSEICSCTH</sequence>
<protein>
    <submittedName>
        <fullName evidence="1">Uncharacterized protein</fullName>
    </submittedName>
</protein>
<accession>A0A0A9QUI9</accession>
<organism evidence="1">
    <name type="scientific">Arundo donax</name>
    <name type="common">Giant reed</name>
    <name type="synonym">Donax arundinaceus</name>
    <dbReference type="NCBI Taxonomy" id="35708"/>
    <lineage>
        <taxon>Eukaryota</taxon>
        <taxon>Viridiplantae</taxon>
        <taxon>Streptophyta</taxon>
        <taxon>Embryophyta</taxon>
        <taxon>Tracheophyta</taxon>
        <taxon>Spermatophyta</taxon>
        <taxon>Magnoliopsida</taxon>
        <taxon>Liliopsida</taxon>
        <taxon>Poales</taxon>
        <taxon>Poaceae</taxon>
        <taxon>PACMAD clade</taxon>
        <taxon>Arundinoideae</taxon>
        <taxon>Arundineae</taxon>
        <taxon>Arundo</taxon>
    </lineage>
</organism>
<proteinExistence type="predicted"/>
<evidence type="ECO:0000313" key="1">
    <source>
        <dbReference type="EMBL" id="JAD72870.1"/>
    </source>
</evidence>
<dbReference type="EMBL" id="GBRH01225025">
    <property type="protein sequence ID" value="JAD72870.1"/>
    <property type="molecule type" value="Transcribed_RNA"/>
</dbReference>
<dbReference type="AlphaFoldDB" id="A0A0A9QUI9"/>
<name>A0A0A9QUI9_ARUDO</name>
<reference evidence="1" key="2">
    <citation type="journal article" date="2015" name="Data Brief">
        <title>Shoot transcriptome of the giant reed, Arundo donax.</title>
        <authorList>
            <person name="Barrero R.A."/>
            <person name="Guerrero F.D."/>
            <person name="Moolhuijzen P."/>
            <person name="Goolsby J.A."/>
            <person name="Tidwell J."/>
            <person name="Bellgard S.E."/>
            <person name="Bellgard M.I."/>
        </authorList>
    </citation>
    <scope>NUCLEOTIDE SEQUENCE</scope>
    <source>
        <tissue evidence="1">Shoot tissue taken approximately 20 cm above the soil surface</tissue>
    </source>
</reference>
<reference evidence="1" key="1">
    <citation type="submission" date="2014-09" db="EMBL/GenBank/DDBJ databases">
        <authorList>
            <person name="Magalhaes I.L.F."/>
            <person name="Oliveira U."/>
            <person name="Santos F.R."/>
            <person name="Vidigal T.H.D.A."/>
            <person name="Brescovit A.D."/>
            <person name="Santos A.J."/>
        </authorList>
    </citation>
    <scope>NUCLEOTIDE SEQUENCE</scope>
    <source>
        <tissue evidence="1">Shoot tissue taken approximately 20 cm above the soil surface</tissue>
    </source>
</reference>